<evidence type="ECO:0000256" key="3">
    <source>
        <dbReference type="ARBA" id="ARBA00022679"/>
    </source>
</evidence>
<keyword evidence="5 12" id="KW-0012">Acyltransferase</keyword>
<evidence type="ECO:0000256" key="7">
    <source>
        <dbReference type="ARBA" id="ARBA00039058"/>
    </source>
</evidence>
<name>A0A5C9A059_9GAMM</name>
<dbReference type="EMBL" id="VRZA01000004">
    <property type="protein sequence ID" value="TXS92801.1"/>
    <property type="molecule type" value="Genomic_DNA"/>
</dbReference>
<dbReference type="AlphaFoldDB" id="A0A5C9A059"/>
<keyword evidence="4" id="KW-0443">Lipid metabolism</keyword>
<dbReference type="InterPro" id="IPR002123">
    <property type="entry name" value="Plipid/glycerol_acylTrfase"/>
</dbReference>
<comment type="catalytic activity">
    <reaction evidence="10">
        <text>a (3R)-hydroxyacyl-[ACP] + L-ornithine = a lyso-ornithine lipid + holo-[ACP] + H(+)</text>
        <dbReference type="Rhea" id="RHEA:20633"/>
        <dbReference type="Rhea" id="RHEA-COMP:9685"/>
        <dbReference type="Rhea" id="RHEA-COMP:9945"/>
        <dbReference type="ChEBI" id="CHEBI:15378"/>
        <dbReference type="ChEBI" id="CHEBI:46911"/>
        <dbReference type="ChEBI" id="CHEBI:64479"/>
        <dbReference type="ChEBI" id="CHEBI:78827"/>
        <dbReference type="ChEBI" id="CHEBI:138482"/>
        <dbReference type="EC" id="2.3.2.30"/>
    </reaction>
    <physiologicalReaction direction="left-to-right" evidence="10">
        <dbReference type="Rhea" id="RHEA:20634"/>
    </physiologicalReaction>
</comment>
<evidence type="ECO:0000256" key="8">
    <source>
        <dbReference type="ARBA" id="ARBA00039866"/>
    </source>
</evidence>
<keyword evidence="3 12" id="KW-0808">Transferase</keyword>
<dbReference type="RefSeq" id="WP_148068804.1">
    <property type="nucleotide sequence ID" value="NZ_VRZA01000004.1"/>
</dbReference>
<dbReference type="Pfam" id="PF13444">
    <property type="entry name" value="Acetyltransf_5"/>
    <property type="match status" value="1"/>
</dbReference>
<dbReference type="GO" id="GO:0043810">
    <property type="term" value="F:ornithine-acyl [acyl carrier protein] N-acyltransferase activity"/>
    <property type="evidence" value="ECO:0007669"/>
    <property type="project" value="UniProtKB-EC"/>
</dbReference>
<protein>
    <recommendedName>
        <fullName evidence="8">L-ornithine N(alpha)-acyltransferase</fullName>
        <ecNumber evidence="7">2.3.2.30</ecNumber>
    </recommendedName>
</protein>
<evidence type="ECO:0000259" key="11">
    <source>
        <dbReference type="SMART" id="SM00563"/>
    </source>
</evidence>
<keyword evidence="2" id="KW-0444">Lipid biosynthesis</keyword>
<evidence type="ECO:0000256" key="10">
    <source>
        <dbReference type="ARBA" id="ARBA00047785"/>
    </source>
</evidence>
<comment type="caution">
    <text evidence="12">The sequence shown here is derived from an EMBL/GenBank/DDBJ whole genome shotgun (WGS) entry which is preliminary data.</text>
</comment>
<dbReference type="GO" id="GO:0006629">
    <property type="term" value="P:lipid metabolic process"/>
    <property type="evidence" value="ECO:0007669"/>
    <property type="project" value="UniProtKB-KW"/>
</dbReference>
<evidence type="ECO:0000313" key="13">
    <source>
        <dbReference type="Proteomes" id="UP000321039"/>
    </source>
</evidence>
<proteinExistence type="inferred from homology"/>
<dbReference type="InterPro" id="IPR052351">
    <property type="entry name" value="Ornithine_N-alpha-AT"/>
</dbReference>
<evidence type="ECO:0000256" key="5">
    <source>
        <dbReference type="ARBA" id="ARBA00023315"/>
    </source>
</evidence>
<sequence>MLNIQNVLETRYPSFFQRHARSARTLSRFLGFLFYQSRFEQFGRDYPHLRGFDFVDATLGYFDFTLKLRDNERVRIPTSGRVVIAANHPIGSLDGLALLNLVRQVRPDVKVVANDLLTAIEPLHPVLLPVNNMGGNTARQNLRAIREHLEQDGALIIFPAGEVSRFGAKGVKDGEWQSGFVKIASATRSPVLPVFVAGRNSLFFYSLSFLARPLSTLWLVREMFKQSHNAVEARVGKPIPYDNYASLDLSAQKIAKMFRKHVYRIARDRRPIFRSIETVAAPENPLLVKRELEQAEHLGSTADGKQMYLCRMDDAPCVMRELGRLRELTFRSVGEGTGLPRDVDRFDRDYRHLVLWDATDMEIAGAYRLGDARALLARGGKDALYTHTLFEFGPGMQPYLEQGLELGRSFVQPKYQTRHSLDYLWQGIGAFLCRNPEFRYLFGPASISRLYGTEAIARIAWFFSSHYQSMPLEVTPRTPFTIQPELQARLASEYTGLDREEDLKALRDTLAEQGMPIPVLYKHYAGALEPDGVVFTAFNIDHDFGDCVDGFVLADLTRLTERKRKRYLGTGTGDVSAT</sequence>
<accession>A0A5C9A059</accession>
<dbReference type="CDD" id="cd07986">
    <property type="entry name" value="LPLAT_ACT14924-like"/>
    <property type="match status" value="1"/>
</dbReference>
<dbReference type="PANTHER" id="PTHR37323">
    <property type="entry name" value="GCN5-RELATED N-ACETYLTRANSFERASE"/>
    <property type="match status" value="1"/>
</dbReference>
<dbReference type="EC" id="2.3.2.30" evidence="7"/>
<dbReference type="InterPro" id="IPR016181">
    <property type="entry name" value="Acyl_CoA_acyltransferase"/>
</dbReference>
<dbReference type="SMART" id="SM00563">
    <property type="entry name" value="PlsC"/>
    <property type="match status" value="1"/>
</dbReference>
<gene>
    <name evidence="12" type="ORF">FV139_12580</name>
</gene>
<dbReference type="SUPFAM" id="SSF69593">
    <property type="entry name" value="Glycerol-3-phosphate (1)-acyltransferase"/>
    <property type="match status" value="1"/>
</dbReference>
<comment type="similarity">
    <text evidence="6">Belongs to the acetyltransferase family. OlsB subfamily.</text>
</comment>
<dbReference type="Pfam" id="PF19576">
    <property type="entry name" value="Acyltransf_2"/>
    <property type="match status" value="1"/>
</dbReference>
<dbReference type="Proteomes" id="UP000321039">
    <property type="component" value="Unassembled WGS sequence"/>
</dbReference>
<reference evidence="12 13" key="1">
    <citation type="submission" date="2019-08" db="EMBL/GenBank/DDBJ databases">
        <title>Parahaliea maris sp. nov., isolated from the surface seawater.</title>
        <authorList>
            <person name="Liu Y."/>
        </authorList>
    </citation>
    <scope>NUCLEOTIDE SEQUENCE [LARGE SCALE GENOMIC DNA]</scope>
    <source>
        <strain evidence="12 13">HSLHS9</strain>
    </source>
</reference>
<evidence type="ECO:0000256" key="2">
    <source>
        <dbReference type="ARBA" id="ARBA00022516"/>
    </source>
</evidence>
<evidence type="ECO:0000256" key="4">
    <source>
        <dbReference type="ARBA" id="ARBA00023098"/>
    </source>
</evidence>
<evidence type="ECO:0000256" key="6">
    <source>
        <dbReference type="ARBA" id="ARBA00038095"/>
    </source>
</evidence>
<feature type="domain" description="Phospholipid/glycerol acyltransferase" evidence="11">
    <location>
        <begin position="82"/>
        <end position="199"/>
    </location>
</feature>
<evidence type="ECO:0000256" key="9">
    <source>
        <dbReference type="ARBA" id="ARBA00045724"/>
    </source>
</evidence>
<dbReference type="InterPro" id="IPR045746">
    <property type="entry name" value="ACT14924-like_Acyltransf_dom"/>
</dbReference>
<comment type="pathway">
    <text evidence="1">Lipid metabolism.</text>
</comment>
<evidence type="ECO:0000313" key="12">
    <source>
        <dbReference type="EMBL" id="TXS92801.1"/>
    </source>
</evidence>
<dbReference type="SUPFAM" id="SSF55729">
    <property type="entry name" value="Acyl-CoA N-acyltransferases (Nat)"/>
    <property type="match status" value="1"/>
</dbReference>
<keyword evidence="13" id="KW-1185">Reference proteome</keyword>
<organism evidence="12 13">
    <name type="scientific">Parahaliea maris</name>
    <dbReference type="NCBI Taxonomy" id="2716870"/>
    <lineage>
        <taxon>Bacteria</taxon>
        <taxon>Pseudomonadati</taxon>
        <taxon>Pseudomonadota</taxon>
        <taxon>Gammaproteobacteria</taxon>
        <taxon>Cellvibrionales</taxon>
        <taxon>Halieaceae</taxon>
        <taxon>Parahaliea</taxon>
    </lineage>
</organism>
<dbReference type="PANTHER" id="PTHR37323:SF1">
    <property type="entry name" value="L-ORNITHINE N(ALPHA)-ACYLTRANSFERASE"/>
    <property type="match status" value="1"/>
</dbReference>
<comment type="function">
    <text evidence="9">Catalyzes the first step in the biosynthesis of ornithine lipids, which are phosphorus-free membrane lipids. Catalyzes the 3-hydroxyacyl-acyl carrier protein-dependent acylation of ornithine to form lyso-ornithine lipid (LOL).</text>
</comment>
<evidence type="ECO:0000256" key="1">
    <source>
        <dbReference type="ARBA" id="ARBA00005189"/>
    </source>
</evidence>